<dbReference type="InterPro" id="IPR025202">
    <property type="entry name" value="PLD-like_dom"/>
</dbReference>
<dbReference type="Gene3D" id="3.30.870.10">
    <property type="entry name" value="Endonuclease Chain A"/>
    <property type="match status" value="1"/>
</dbReference>
<evidence type="ECO:0000256" key="1">
    <source>
        <dbReference type="ARBA" id="ARBA00022801"/>
    </source>
</evidence>
<comment type="similarity">
    <text evidence="4">Belongs to the phospholipase D family. MitoPLD/Zucchini subfamily.</text>
</comment>
<protein>
    <recommendedName>
        <fullName evidence="5">Mitochondrial cardiolipin hydrolase</fullName>
    </recommendedName>
    <alternativeName>
        <fullName evidence="6">Mitochondrial phospholipase</fullName>
    </alternativeName>
</protein>
<dbReference type="GO" id="GO:0005739">
    <property type="term" value="C:mitochondrion"/>
    <property type="evidence" value="ECO:0007669"/>
    <property type="project" value="TreeGrafter"/>
</dbReference>
<dbReference type="GO" id="GO:0016891">
    <property type="term" value="F:RNA endonuclease activity producing 5'-phosphomonoesters, hydrolytic mechanism"/>
    <property type="evidence" value="ECO:0007669"/>
    <property type="project" value="TreeGrafter"/>
</dbReference>
<feature type="domain" description="PLD phosphodiesterase" evidence="7">
    <location>
        <begin position="148"/>
        <end position="175"/>
    </location>
</feature>
<dbReference type="InterPro" id="IPR051406">
    <property type="entry name" value="PLD_domain"/>
</dbReference>
<keyword evidence="9" id="KW-1185">Reference proteome</keyword>
<dbReference type="Proteomes" id="UP001152798">
    <property type="component" value="Chromosome 4"/>
</dbReference>
<evidence type="ECO:0000313" key="9">
    <source>
        <dbReference type="Proteomes" id="UP001152798"/>
    </source>
</evidence>
<reference evidence="8" key="1">
    <citation type="submission" date="2022-01" db="EMBL/GenBank/DDBJ databases">
        <authorList>
            <person name="King R."/>
        </authorList>
    </citation>
    <scope>NUCLEOTIDE SEQUENCE</scope>
</reference>
<accession>A0A9P0H9S5</accession>
<gene>
    <name evidence="8" type="ORF">NEZAVI_LOCUS7745</name>
</gene>
<evidence type="ECO:0000256" key="4">
    <source>
        <dbReference type="ARBA" id="ARBA00038012"/>
    </source>
</evidence>
<evidence type="ECO:0000259" key="7">
    <source>
        <dbReference type="PROSITE" id="PS50035"/>
    </source>
</evidence>
<dbReference type="AlphaFoldDB" id="A0A9P0H9S5"/>
<keyword evidence="3" id="KW-0443">Lipid metabolism</keyword>
<proteinExistence type="inferred from homology"/>
<sequence>MTVKEILLLNGGIVAGYIFYKYYQYKNTLKEIQGLISRKKHSVNTALFFCASGLGDCDKHIYKKKMCDKSDCPYRKLSCIMDCLNSSRKTLDVCIHLLTSMEIANCIIDAHKRGVKVRVVCDNEMSTNKGSQVRIINQCGVNVRIPLLNYHMHSKIAIIDGWKVMAGSVNWTVQGMYGNWDNLVITSQRDIVNDAMETFDLIWSSFDANTIIYKVPNRKKYTKHKPYNSNNKYQQKSSRSNYNYYQTNNY</sequence>
<keyword evidence="1" id="KW-0378">Hydrolase</keyword>
<dbReference type="InterPro" id="IPR001736">
    <property type="entry name" value="PLipase_D/transphosphatidylase"/>
</dbReference>
<dbReference type="OrthoDB" id="5205528at2759"/>
<evidence type="ECO:0000313" key="8">
    <source>
        <dbReference type="EMBL" id="CAH1398015.1"/>
    </source>
</evidence>
<dbReference type="EMBL" id="OV725080">
    <property type="protein sequence ID" value="CAH1398015.1"/>
    <property type="molecule type" value="Genomic_DNA"/>
</dbReference>
<name>A0A9P0H9S5_NEZVI</name>
<dbReference type="GO" id="GO:0034587">
    <property type="term" value="P:piRNA processing"/>
    <property type="evidence" value="ECO:0007669"/>
    <property type="project" value="TreeGrafter"/>
</dbReference>
<evidence type="ECO:0000256" key="3">
    <source>
        <dbReference type="ARBA" id="ARBA00023098"/>
    </source>
</evidence>
<dbReference type="PANTHER" id="PTHR43856:SF1">
    <property type="entry name" value="MITOCHONDRIAL CARDIOLIPIN HYDROLASE"/>
    <property type="match status" value="1"/>
</dbReference>
<dbReference type="GO" id="GO:0016042">
    <property type="term" value="P:lipid catabolic process"/>
    <property type="evidence" value="ECO:0007669"/>
    <property type="project" value="UniProtKB-KW"/>
</dbReference>
<dbReference type="Pfam" id="PF13091">
    <property type="entry name" value="PLDc_2"/>
    <property type="match status" value="1"/>
</dbReference>
<evidence type="ECO:0000256" key="2">
    <source>
        <dbReference type="ARBA" id="ARBA00022963"/>
    </source>
</evidence>
<dbReference type="PROSITE" id="PS50035">
    <property type="entry name" value="PLD"/>
    <property type="match status" value="1"/>
</dbReference>
<keyword evidence="2" id="KW-0442">Lipid degradation</keyword>
<dbReference type="PANTHER" id="PTHR43856">
    <property type="entry name" value="CARDIOLIPIN HYDROLASE"/>
    <property type="match status" value="1"/>
</dbReference>
<organism evidence="8 9">
    <name type="scientific">Nezara viridula</name>
    <name type="common">Southern green stink bug</name>
    <name type="synonym">Cimex viridulus</name>
    <dbReference type="NCBI Taxonomy" id="85310"/>
    <lineage>
        <taxon>Eukaryota</taxon>
        <taxon>Metazoa</taxon>
        <taxon>Ecdysozoa</taxon>
        <taxon>Arthropoda</taxon>
        <taxon>Hexapoda</taxon>
        <taxon>Insecta</taxon>
        <taxon>Pterygota</taxon>
        <taxon>Neoptera</taxon>
        <taxon>Paraneoptera</taxon>
        <taxon>Hemiptera</taxon>
        <taxon>Heteroptera</taxon>
        <taxon>Panheteroptera</taxon>
        <taxon>Pentatomomorpha</taxon>
        <taxon>Pentatomoidea</taxon>
        <taxon>Pentatomidae</taxon>
        <taxon>Pentatominae</taxon>
        <taxon>Nezara</taxon>
    </lineage>
</organism>
<dbReference type="SUPFAM" id="SSF56024">
    <property type="entry name" value="Phospholipase D/nuclease"/>
    <property type="match status" value="1"/>
</dbReference>
<evidence type="ECO:0000256" key="5">
    <source>
        <dbReference type="ARBA" id="ARBA00040549"/>
    </source>
</evidence>
<evidence type="ECO:0000256" key="6">
    <source>
        <dbReference type="ARBA" id="ARBA00043167"/>
    </source>
</evidence>